<feature type="domain" description="PsbP C-terminal" evidence="1">
    <location>
        <begin position="39"/>
        <end position="193"/>
    </location>
</feature>
<dbReference type="PANTHER" id="PTHR31407:SF15">
    <property type="entry name" value="PSBP DOMAIN-CONTAINING PROTEIN 1, CHLOROPLASTIC"/>
    <property type="match status" value="1"/>
</dbReference>
<gene>
    <name evidence="2" type="ORF">ERUC_LOCUS8910</name>
</gene>
<dbReference type="Proteomes" id="UP001642260">
    <property type="component" value="Unassembled WGS sequence"/>
</dbReference>
<comment type="caution">
    <text evidence="2">The sequence shown here is derived from an EMBL/GenBank/DDBJ whole genome shotgun (WGS) entry which is preliminary data.</text>
</comment>
<reference evidence="2 3" key="1">
    <citation type="submission" date="2022-03" db="EMBL/GenBank/DDBJ databases">
        <authorList>
            <person name="Macdonald S."/>
            <person name="Ahmed S."/>
            <person name="Newling K."/>
        </authorList>
    </citation>
    <scope>NUCLEOTIDE SEQUENCE [LARGE SCALE GENOMIC DNA]</scope>
</reference>
<proteinExistence type="predicted"/>
<dbReference type="InterPro" id="IPR002683">
    <property type="entry name" value="PsbP_C"/>
</dbReference>
<dbReference type="InterPro" id="IPR016123">
    <property type="entry name" value="Mog1/PsbP_a/b/a-sand"/>
</dbReference>
<dbReference type="EMBL" id="CAKOAT010092599">
    <property type="protein sequence ID" value="CAH8320359.1"/>
    <property type="molecule type" value="Genomic_DNA"/>
</dbReference>
<evidence type="ECO:0000259" key="1">
    <source>
        <dbReference type="Pfam" id="PF01789"/>
    </source>
</evidence>
<sequence length="194" mass="22014">MPNRLVQLGGGTIKLMSSLMVSEANLPKTAFALTPVFREGAGADIFFRDPIVLDENLSVEFSSPSSSKYKSLEDLGSPEEAGKRLLRQYLTEFMSTRLGVKRESSILTTSSRVADDGKLYYQVEVNPKPINLSGEHKVIRKQQIAVMPQDRVARLEWDRRYLAVLGAENNRLYSLRLQTPEKFFQDEEKDLRKT</sequence>
<evidence type="ECO:0000313" key="3">
    <source>
        <dbReference type="Proteomes" id="UP001642260"/>
    </source>
</evidence>
<dbReference type="SUPFAM" id="SSF55724">
    <property type="entry name" value="Mog1p/PsbP-like"/>
    <property type="match status" value="1"/>
</dbReference>
<accession>A0ABC8JAY7</accession>
<evidence type="ECO:0000313" key="2">
    <source>
        <dbReference type="EMBL" id="CAH8320359.1"/>
    </source>
</evidence>
<keyword evidence="3" id="KW-1185">Reference proteome</keyword>
<dbReference type="AlphaFoldDB" id="A0ABC8JAY7"/>
<name>A0ABC8JAY7_ERUVS</name>
<dbReference type="Gene3D" id="3.40.1000.10">
    <property type="entry name" value="Mog1/PsbP, alpha/beta/alpha sandwich"/>
    <property type="match status" value="1"/>
</dbReference>
<dbReference type="Pfam" id="PF01789">
    <property type="entry name" value="PsbP"/>
    <property type="match status" value="1"/>
</dbReference>
<protein>
    <recommendedName>
        <fullName evidence="1">PsbP C-terminal domain-containing protein</fullName>
    </recommendedName>
</protein>
<dbReference type="PANTHER" id="PTHR31407">
    <property type="match status" value="1"/>
</dbReference>
<organism evidence="2 3">
    <name type="scientific">Eruca vesicaria subsp. sativa</name>
    <name type="common">Garden rocket</name>
    <name type="synonym">Eruca sativa</name>
    <dbReference type="NCBI Taxonomy" id="29727"/>
    <lineage>
        <taxon>Eukaryota</taxon>
        <taxon>Viridiplantae</taxon>
        <taxon>Streptophyta</taxon>
        <taxon>Embryophyta</taxon>
        <taxon>Tracheophyta</taxon>
        <taxon>Spermatophyta</taxon>
        <taxon>Magnoliopsida</taxon>
        <taxon>eudicotyledons</taxon>
        <taxon>Gunneridae</taxon>
        <taxon>Pentapetalae</taxon>
        <taxon>rosids</taxon>
        <taxon>malvids</taxon>
        <taxon>Brassicales</taxon>
        <taxon>Brassicaceae</taxon>
        <taxon>Brassiceae</taxon>
        <taxon>Eruca</taxon>
    </lineage>
</organism>